<comment type="caution">
    <text evidence="1">The sequence shown here is derived from an EMBL/GenBank/DDBJ whole genome shotgun (WGS) entry which is preliminary data.</text>
</comment>
<dbReference type="EMBL" id="JAOTIF010000011">
    <property type="protein sequence ID" value="MCU7550364.1"/>
    <property type="molecule type" value="Genomic_DNA"/>
</dbReference>
<proteinExistence type="predicted"/>
<accession>A0A9X2XPA2</accession>
<dbReference type="InterPro" id="IPR012341">
    <property type="entry name" value="6hp_glycosidase-like_sf"/>
</dbReference>
<reference evidence="1" key="1">
    <citation type="submission" date="2022-09" db="EMBL/GenBank/DDBJ databases">
        <authorList>
            <person name="Yuan C."/>
            <person name="Ke Z."/>
        </authorList>
    </citation>
    <scope>NUCLEOTIDE SEQUENCE</scope>
    <source>
        <strain evidence="1">LB-8</strain>
    </source>
</reference>
<evidence type="ECO:0000313" key="2">
    <source>
        <dbReference type="Proteomes" id="UP001155483"/>
    </source>
</evidence>
<gene>
    <name evidence="1" type="ORF">OCK74_14680</name>
</gene>
<dbReference type="GO" id="GO:0005975">
    <property type="term" value="P:carbohydrate metabolic process"/>
    <property type="evidence" value="ECO:0007669"/>
    <property type="project" value="InterPro"/>
</dbReference>
<dbReference type="Gene3D" id="1.50.10.10">
    <property type="match status" value="1"/>
</dbReference>
<dbReference type="RefSeq" id="WP_279297801.1">
    <property type="nucleotide sequence ID" value="NZ_JAOTIF010000011.1"/>
</dbReference>
<dbReference type="Proteomes" id="UP001155483">
    <property type="component" value="Unassembled WGS sequence"/>
</dbReference>
<organism evidence="1 2">
    <name type="scientific">Paraflavisolibacter caeni</name>
    <dbReference type="NCBI Taxonomy" id="2982496"/>
    <lineage>
        <taxon>Bacteria</taxon>
        <taxon>Pseudomonadati</taxon>
        <taxon>Bacteroidota</taxon>
        <taxon>Chitinophagia</taxon>
        <taxon>Chitinophagales</taxon>
        <taxon>Chitinophagaceae</taxon>
        <taxon>Paraflavisolibacter</taxon>
    </lineage>
</organism>
<name>A0A9X2XPA2_9BACT</name>
<dbReference type="AlphaFoldDB" id="A0A9X2XPA2"/>
<reference evidence="1" key="2">
    <citation type="submission" date="2023-04" db="EMBL/GenBank/DDBJ databases">
        <title>Paracnuella aquatica gen. nov., sp. nov., a member of the family Chitinophagaceae isolated from a hot spring.</title>
        <authorList>
            <person name="Wang C."/>
        </authorList>
    </citation>
    <scope>NUCLEOTIDE SEQUENCE</scope>
    <source>
        <strain evidence="1">LB-8</strain>
    </source>
</reference>
<protein>
    <submittedName>
        <fullName evidence="1">Uncharacterized protein</fullName>
    </submittedName>
</protein>
<keyword evidence="2" id="KW-1185">Reference proteome</keyword>
<dbReference type="SUPFAM" id="SSF48208">
    <property type="entry name" value="Six-hairpin glycosidases"/>
    <property type="match status" value="1"/>
</dbReference>
<sequence length="829" mass="94361">MPYTPEQTFYEVMWRVKNTPFPLPWWVQQYFRNWHNDYNTGLFSSKEEAFAANALYRYWSMVGVKDHHQESLIGQAGEIEPVYDRYSVSFFLFNIRTRELYFPQTSGGEHLKQRYEESYLPIIITDFTPVNGISVSQKVLATTAGVDQNSVVVSRIKVDQTDQNNDRFMLCVSVSPYGPTCFQRRYKSGRIQPYKGVSYMKYIPEEAWLSRVNTSWGPVFSKQPDTFGLYGNQGETDPDHYMFHNPYSQLAHNGTLNGETNASDEIAGLCSSVFAWELPLDNSVFELEIKLPVDDYRGYADFLELKNEDPETLENKNLAYWKNKLDGCGLQASLPGSIISLWNLYRVCRANLLILSDNGEIHPGPTIYDSFWIRDSSVEGVACALSGDEQLSIRQIGHHYTEVFNVNKDEWIGPARAYGFFGGEHEKNDREWDSNGQALWAIGRLDRILGRDENFGESLFTPFVIEGCRWIRDNRDAFGLLNAGWSAEHLGEKEKPHYWDDFWAIAGLWEALRLAGRYNRPEAAEIRAIFQDVANATAQSIRWVLQEQNSRGFWETFIPTGPADVGRLDSTIIGVAAYFHPCRLYDGVKLGTEVDIAARMTLYTIWSHFIKGGFRHDSAWNCYGPYLTLQLAHAFLLIGEIYKMKQCLEWTIKAGFSPVSGTSGRPGDIVFAAMGAWNEQHCYPIATDFKEKPYTNWYMGDIPHGWACAEFILLLRDILFFESSEDSNPHIYIAPGILPDWVNNDEVISVKDAPTVFGEKFAYQLTHDKQNRTIEIQIIQAPGGIPFIFPCRFGQGVRAVTVDGNSISFNGTDITLPAGSNLITVEYSV</sequence>
<dbReference type="InterPro" id="IPR008928">
    <property type="entry name" value="6-hairpin_glycosidase_sf"/>
</dbReference>
<evidence type="ECO:0000313" key="1">
    <source>
        <dbReference type="EMBL" id="MCU7550364.1"/>
    </source>
</evidence>